<gene>
    <name evidence="2" type="ORF">DM860_010139</name>
</gene>
<dbReference type="PANTHER" id="PTHR33730:SF4">
    <property type="entry name" value="OS05G0542732 PROTEIN"/>
    <property type="match status" value="1"/>
</dbReference>
<dbReference type="Proteomes" id="UP000249390">
    <property type="component" value="Unassembled WGS sequence"/>
</dbReference>
<evidence type="ECO:0000313" key="3">
    <source>
        <dbReference type="Proteomes" id="UP000249390"/>
    </source>
</evidence>
<evidence type="ECO:0000313" key="2">
    <source>
        <dbReference type="EMBL" id="RAL41345.1"/>
    </source>
</evidence>
<proteinExistence type="predicted"/>
<feature type="compositionally biased region" description="Low complexity" evidence="1">
    <location>
        <begin position="58"/>
        <end position="70"/>
    </location>
</feature>
<dbReference type="InterPro" id="IPR031421">
    <property type="entry name" value="DUF4666"/>
</dbReference>
<organism evidence="2 3">
    <name type="scientific">Cuscuta australis</name>
    <dbReference type="NCBI Taxonomy" id="267555"/>
    <lineage>
        <taxon>Eukaryota</taxon>
        <taxon>Viridiplantae</taxon>
        <taxon>Streptophyta</taxon>
        <taxon>Embryophyta</taxon>
        <taxon>Tracheophyta</taxon>
        <taxon>Spermatophyta</taxon>
        <taxon>Magnoliopsida</taxon>
        <taxon>eudicotyledons</taxon>
        <taxon>Gunneridae</taxon>
        <taxon>Pentapetalae</taxon>
        <taxon>asterids</taxon>
        <taxon>lamiids</taxon>
        <taxon>Solanales</taxon>
        <taxon>Convolvulaceae</taxon>
        <taxon>Cuscuteae</taxon>
        <taxon>Cuscuta</taxon>
        <taxon>Cuscuta subgen. Grammica</taxon>
        <taxon>Cuscuta sect. Cleistogrammica</taxon>
    </lineage>
</organism>
<dbReference type="EMBL" id="NQVE01000188">
    <property type="protein sequence ID" value="RAL41345.1"/>
    <property type="molecule type" value="Genomic_DNA"/>
</dbReference>
<dbReference type="Pfam" id="PF15697">
    <property type="entry name" value="DUF4666"/>
    <property type="match status" value="1"/>
</dbReference>
<name>A0A328D6J3_9ASTE</name>
<reference evidence="2 3" key="1">
    <citation type="submission" date="2018-06" db="EMBL/GenBank/DDBJ databases">
        <title>The Genome of Cuscuta australis (Dodder) Provides Insight into the Evolution of Plant Parasitism.</title>
        <authorList>
            <person name="Liu H."/>
        </authorList>
    </citation>
    <scope>NUCLEOTIDE SEQUENCE [LARGE SCALE GENOMIC DNA]</scope>
    <source>
        <strain evidence="3">cv. Yunnan</strain>
        <tissue evidence="2">Vines</tissue>
    </source>
</reference>
<keyword evidence="3" id="KW-1185">Reference proteome</keyword>
<accession>A0A328D6J3</accession>
<protein>
    <recommendedName>
        <fullName evidence="4">MAPK kinase substrate protein</fullName>
    </recommendedName>
</protein>
<evidence type="ECO:0000256" key="1">
    <source>
        <dbReference type="SAM" id="MobiDB-lite"/>
    </source>
</evidence>
<dbReference type="AlphaFoldDB" id="A0A328D6J3"/>
<feature type="region of interest" description="Disordered" evidence="1">
    <location>
        <begin position="36"/>
        <end position="91"/>
    </location>
</feature>
<dbReference type="PANTHER" id="PTHR33730">
    <property type="entry name" value="OS05G0542732 PROTEIN-RELATED"/>
    <property type="match status" value="1"/>
</dbReference>
<comment type="caution">
    <text evidence="2">The sequence shown here is derived from an EMBL/GenBank/DDBJ whole genome shotgun (WGS) entry which is preliminary data.</text>
</comment>
<evidence type="ECO:0008006" key="4">
    <source>
        <dbReference type="Google" id="ProtNLM"/>
    </source>
</evidence>
<sequence>MAGLQRSTTSFRRQGSSGIVWDDKLLSTLSNDAQADGILSGPRHKRGIQQSPAPIILSRSGTGSIQRSRSIGGGGGGFRSRRVSTDIEPPSPRVSACGFCGVFGKQEKVRRRSKIPAGIRRI</sequence>